<dbReference type="RefSeq" id="WP_125432493.1">
    <property type="nucleotide sequence ID" value="NZ_RWIS01000011.1"/>
</dbReference>
<dbReference type="Proteomes" id="UP000280066">
    <property type="component" value="Unassembled WGS sequence"/>
</dbReference>
<evidence type="ECO:0000313" key="2">
    <source>
        <dbReference type="Proteomes" id="UP000280066"/>
    </source>
</evidence>
<dbReference type="EMBL" id="RWIS01000011">
    <property type="protein sequence ID" value="RSK29862.1"/>
    <property type="molecule type" value="Genomic_DNA"/>
</dbReference>
<evidence type="ECO:0000313" key="1">
    <source>
        <dbReference type="EMBL" id="RSK29862.1"/>
    </source>
</evidence>
<protein>
    <submittedName>
        <fullName evidence="1">Uncharacterized protein</fullName>
    </submittedName>
</protein>
<proteinExistence type="predicted"/>
<name>A0A3R9P7A2_9BACT</name>
<gene>
    <name evidence="1" type="ORF">EI290_16125</name>
</gene>
<accession>A0A3R9P7A2</accession>
<dbReference type="AlphaFoldDB" id="A0A3R9P7A2"/>
<reference evidence="1 2" key="1">
    <citation type="submission" date="2018-12" db="EMBL/GenBank/DDBJ databases">
        <authorList>
            <person name="Feng G."/>
            <person name="Zhu H."/>
        </authorList>
    </citation>
    <scope>NUCLEOTIDE SEQUENCE [LARGE SCALE GENOMIC DNA]</scope>
    <source>
        <strain evidence="1 2">9PBR-2</strain>
    </source>
</reference>
<organism evidence="1 2">
    <name type="scientific">Hymenobacter metallilatus</name>
    <dbReference type="NCBI Taxonomy" id="2493666"/>
    <lineage>
        <taxon>Bacteria</taxon>
        <taxon>Pseudomonadati</taxon>
        <taxon>Bacteroidota</taxon>
        <taxon>Cytophagia</taxon>
        <taxon>Cytophagales</taxon>
        <taxon>Hymenobacteraceae</taxon>
        <taxon>Hymenobacter</taxon>
    </lineage>
</organism>
<keyword evidence="2" id="KW-1185">Reference proteome</keyword>
<sequence length="76" mass="8623">MSYDLTDIYYVGTHRYSFRPGKPARIVGARRAHGHWCYVVRYSDGQRDLKLLRGAAHYRLVSGADIAAGRLPKVSE</sequence>
<comment type="caution">
    <text evidence="1">The sequence shown here is derived from an EMBL/GenBank/DDBJ whole genome shotgun (WGS) entry which is preliminary data.</text>
</comment>